<dbReference type="InterPro" id="IPR042099">
    <property type="entry name" value="ANL_N_sf"/>
</dbReference>
<dbReference type="GO" id="GO:0031177">
    <property type="term" value="F:phosphopantetheine binding"/>
    <property type="evidence" value="ECO:0007669"/>
    <property type="project" value="InterPro"/>
</dbReference>
<dbReference type="Pfam" id="PF13193">
    <property type="entry name" value="AMP-binding_C"/>
    <property type="match status" value="1"/>
</dbReference>
<dbReference type="SUPFAM" id="SSF53474">
    <property type="entry name" value="alpha/beta-Hydrolases"/>
    <property type="match status" value="1"/>
</dbReference>
<dbReference type="Pfam" id="PF00550">
    <property type="entry name" value="PP-binding"/>
    <property type="match status" value="1"/>
</dbReference>
<dbReference type="Gene3D" id="3.40.50.1820">
    <property type="entry name" value="alpha/beta hydrolase"/>
    <property type="match status" value="1"/>
</dbReference>
<dbReference type="SUPFAM" id="SSF47336">
    <property type="entry name" value="ACP-like"/>
    <property type="match status" value="1"/>
</dbReference>
<evidence type="ECO:0000259" key="4">
    <source>
        <dbReference type="PROSITE" id="PS50075"/>
    </source>
</evidence>
<dbReference type="PANTHER" id="PTHR45527:SF1">
    <property type="entry name" value="FATTY ACID SYNTHASE"/>
    <property type="match status" value="1"/>
</dbReference>
<sequence>MSAVQHPTQEPVLIGSAAPSAPEPLRFPASIAQERFWAIDRLEPGSPSLNIAVRWQLEGRVSAELAERTFEAIIRRHEILRTSFEEIDGSLMQMVAPSVAFRVASLDLTTLPSDQALQEAERIGRIEAQTRFDLSVPPLLRVTLIRVAEQCTLLLLTVHHMVADGWSIGVLAREFGLHYDAARFGRDAGLPELPIQYGDYARWHGERIRGGEFKSDAAWWQRQLAGMAYLEVPPDRPHPPTAATGADIVGLLLDRTLTDNLQAFSRQHGNTLFVTALAALTILLNRTSGETDIAIGTQVIGRDEVELEDMVGVFINTLVLRQDVSDQPTLPELLLRTQDMVQAALDHQNLPMEQLIQVLQPKRDLTRNPFFSVNFIYQRSFISNESRSEFNLVDLPSHSPGGLYDLNFFMVERPEGWRLSCEYSSDLYRRESVLHQLEALRCLLSAFLRHPDHPIAELPLLDDAEQARIARLGAPASAAPVPRASLHALFERQASRDPRAPALVQAGRSLTYGELDRMANRLARYLRRNGLIQGMRVGLVLPREADLLVSVLAVLKAGASFVLFDPLAPAEQRERMLREARLPLILTQGVRSELLDKAERVIALHAVRKTFMHESAAPLEVEETEAAVACAVYVPGRNERQSFVNISHRQLVRLLGTMAGMLPCEAADRLVSASPLDGEPVLIEMLLPLTTGARLVLPGAAETADGPALLGLLRDVKATILLGRPALWLRLLQAGWTGQPRLKMLCSGNESMTRALADRLLATGGPVWSLFGEPGSIWTAVARVEPGSDRPPLGQPVPGSALQVIDQHGALLPIGAVGELAAGGEGRTMRRTGELVRWRDDGRIERLGGHPGRPMRARGFRIEPSWIEDEILRHSGVAEACVVMIRDDTGQDVLTAFVVPIGRDISGPDTDLLTEALRIRLARAFPRYMQPDAIALLPEMPLTPDGHFDRSRLGEAAGTDAAAEAGPGRTPDVAAVEDRLIVLWSALLGRADIAPADDFFALGGHSLLAARLLAGIAREFGRKIDFATLFHAPTVRELSRLLVEDRDREDDGQIVAVHPAGTLPPVFAIDHTWIYDNLARQLGPDRPFFALPAKLGREGDTLTLQQMAADQIRIIRRQQPDGPYVLLGLCTAGVLAFEIAQQLQDQGEQVPLLVMIDTWSPGYLRRQPPAQARLADWSYRWQTLTTDFRRNNTGSFGSTLSFIGTRLQDFIGRRIGRLGRMVSRAPVMLEHEGSVDRVALLNAAASTSTQRPFTGRICLFHRDTMPSGRFLDPQLGWDDLAAGGIEVHPLPGDHFSMFREPGVTTMARIVDDLLRAARA</sequence>
<dbReference type="SUPFAM" id="SSF52777">
    <property type="entry name" value="CoA-dependent acyltransferases"/>
    <property type="match status" value="2"/>
</dbReference>
<dbReference type="InterPro" id="IPR000873">
    <property type="entry name" value="AMP-dep_synth/lig_dom"/>
</dbReference>
<dbReference type="InterPro" id="IPR006162">
    <property type="entry name" value="Ppantetheine_attach_site"/>
</dbReference>
<dbReference type="InterPro" id="IPR036736">
    <property type="entry name" value="ACP-like_sf"/>
</dbReference>
<dbReference type="RefSeq" id="WP_138327788.1">
    <property type="nucleotide sequence ID" value="NZ_VCDI01000010.1"/>
</dbReference>
<dbReference type="OrthoDB" id="9770470at2"/>
<dbReference type="Gene3D" id="1.10.1200.10">
    <property type="entry name" value="ACP-like"/>
    <property type="match status" value="1"/>
</dbReference>
<feature type="domain" description="Carrier" evidence="4">
    <location>
        <begin position="971"/>
        <end position="1046"/>
    </location>
</feature>
<dbReference type="InterPro" id="IPR009081">
    <property type="entry name" value="PP-bd_ACP"/>
</dbReference>
<dbReference type="Pfam" id="PF00501">
    <property type="entry name" value="AMP-binding"/>
    <property type="match status" value="1"/>
</dbReference>
<keyword evidence="6" id="KW-1185">Reference proteome</keyword>
<dbReference type="InterPro" id="IPR020806">
    <property type="entry name" value="PKS_PP-bd"/>
</dbReference>
<dbReference type="CDD" id="cd19531">
    <property type="entry name" value="LCL_NRPS-like"/>
    <property type="match status" value="1"/>
</dbReference>
<dbReference type="Pfam" id="PF00975">
    <property type="entry name" value="Thioesterase"/>
    <property type="match status" value="1"/>
</dbReference>
<dbReference type="InterPro" id="IPR029058">
    <property type="entry name" value="AB_hydrolase_fold"/>
</dbReference>
<dbReference type="GO" id="GO:0043041">
    <property type="term" value="P:amino acid activation for nonribosomal peptide biosynthetic process"/>
    <property type="evidence" value="ECO:0007669"/>
    <property type="project" value="TreeGrafter"/>
</dbReference>
<proteinExistence type="predicted"/>
<dbReference type="Proteomes" id="UP000305654">
    <property type="component" value="Unassembled WGS sequence"/>
</dbReference>
<gene>
    <name evidence="5" type="ORF">FE263_19880</name>
</gene>
<dbReference type="InterPro" id="IPR001242">
    <property type="entry name" value="Condensation_dom"/>
</dbReference>
<evidence type="ECO:0000256" key="3">
    <source>
        <dbReference type="ARBA" id="ARBA00022553"/>
    </source>
</evidence>
<name>A0A5R9J2X4_9PROT</name>
<comment type="caution">
    <text evidence="5">The sequence shown here is derived from an EMBL/GenBank/DDBJ whole genome shotgun (WGS) entry which is preliminary data.</text>
</comment>
<dbReference type="Gene3D" id="3.30.559.10">
    <property type="entry name" value="Chloramphenicol acetyltransferase-like domain"/>
    <property type="match status" value="1"/>
</dbReference>
<evidence type="ECO:0000313" key="5">
    <source>
        <dbReference type="EMBL" id="TLU70847.1"/>
    </source>
</evidence>
<accession>A0A5R9J2X4</accession>
<dbReference type="SUPFAM" id="SSF56801">
    <property type="entry name" value="Acetyl-CoA synthetase-like"/>
    <property type="match status" value="1"/>
</dbReference>
<dbReference type="PANTHER" id="PTHR45527">
    <property type="entry name" value="NONRIBOSOMAL PEPTIDE SYNTHETASE"/>
    <property type="match status" value="1"/>
</dbReference>
<dbReference type="PROSITE" id="PS00012">
    <property type="entry name" value="PHOSPHOPANTETHEINE"/>
    <property type="match status" value="1"/>
</dbReference>
<protein>
    <recommendedName>
        <fullName evidence="4">Carrier domain-containing protein</fullName>
    </recommendedName>
</protein>
<dbReference type="InterPro" id="IPR023213">
    <property type="entry name" value="CAT-like_dom_sf"/>
</dbReference>
<dbReference type="Pfam" id="PF00668">
    <property type="entry name" value="Condensation"/>
    <property type="match status" value="1"/>
</dbReference>
<dbReference type="Gene3D" id="3.30.300.30">
    <property type="match status" value="1"/>
</dbReference>
<organism evidence="5 6">
    <name type="scientific">Lichenicoccus roseus</name>
    <dbReference type="NCBI Taxonomy" id="2683649"/>
    <lineage>
        <taxon>Bacteria</taxon>
        <taxon>Pseudomonadati</taxon>
        <taxon>Pseudomonadota</taxon>
        <taxon>Alphaproteobacteria</taxon>
        <taxon>Acetobacterales</taxon>
        <taxon>Acetobacteraceae</taxon>
        <taxon>Lichenicoccus</taxon>
    </lineage>
</organism>
<comment type="cofactor">
    <cofactor evidence="1">
        <name>pantetheine 4'-phosphate</name>
        <dbReference type="ChEBI" id="CHEBI:47942"/>
    </cofactor>
</comment>
<keyword evidence="2" id="KW-0596">Phosphopantetheine</keyword>
<dbReference type="Gene3D" id="3.30.559.30">
    <property type="entry name" value="Nonribosomal peptide synthetase, condensation domain"/>
    <property type="match status" value="1"/>
</dbReference>
<dbReference type="GO" id="GO:0005829">
    <property type="term" value="C:cytosol"/>
    <property type="evidence" value="ECO:0007669"/>
    <property type="project" value="TreeGrafter"/>
</dbReference>
<dbReference type="GO" id="GO:0003824">
    <property type="term" value="F:catalytic activity"/>
    <property type="evidence" value="ECO:0007669"/>
    <property type="project" value="InterPro"/>
</dbReference>
<dbReference type="PROSITE" id="PS50075">
    <property type="entry name" value="CARRIER"/>
    <property type="match status" value="1"/>
</dbReference>
<dbReference type="SMART" id="SM00823">
    <property type="entry name" value="PKS_PP"/>
    <property type="match status" value="1"/>
</dbReference>
<dbReference type="InterPro" id="IPR001031">
    <property type="entry name" value="Thioesterase"/>
</dbReference>
<keyword evidence="3" id="KW-0597">Phosphoprotein</keyword>
<dbReference type="InterPro" id="IPR025110">
    <property type="entry name" value="AMP-bd_C"/>
</dbReference>
<dbReference type="InterPro" id="IPR045851">
    <property type="entry name" value="AMP-bd_C_sf"/>
</dbReference>
<dbReference type="Gene3D" id="3.40.50.12780">
    <property type="entry name" value="N-terminal domain of ligase-like"/>
    <property type="match status" value="1"/>
</dbReference>
<evidence type="ECO:0000313" key="6">
    <source>
        <dbReference type="Proteomes" id="UP000305654"/>
    </source>
</evidence>
<evidence type="ECO:0000256" key="1">
    <source>
        <dbReference type="ARBA" id="ARBA00001957"/>
    </source>
</evidence>
<reference evidence="5 6" key="1">
    <citation type="submission" date="2019-05" db="EMBL/GenBank/DDBJ databases">
        <authorList>
            <person name="Pankratov T."/>
            <person name="Grouzdev D."/>
        </authorList>
    </citation>
    <scope>NUCLEOTIDE SEQUENCE [LARGE SCALE GENOMIC DNA]</scope>
    <source>
        <strain evidence="5 6">KEBCLARHB70R</strain>
    </source>
</reference>
<dbReference type="SMART" id="SM00824">
    <property type="entry name" value="PKS_TE"/>
    <property type="match status" value="1"/>
</dbReference>
<dbReference type="GO" id="GO:0044550">
    <property type="term" value="P:secondary metabolite biosynthetic process"/>
    <property type="evidence" value="ECO:0007669"/>
    <property type="project" value="TreeGrafter"/>
</dbReference>
<evidence type="ECO:0000256" key="2">
    <source>
        <dbReference type="ARBA" id="ARBA00022450"/>
    </source>
</evidence>
<dbReference type="EMBL" id="VCDI01000010">
    <property type="protein sequence ID" value="TLU70847.1"/>
    <property type="molecule type" value="Genomic_DNA"/>
</dbReference>
<dbReference type="InterPro" id="IPR020802">
    <property type="entry name" value="TesA-like"/>
</dbReference>